<dbReference type="OrthoDB" id="2371309at2759"/>
<gene>
    <name evidence="2" type="ORF">RirG_242500</name>
</gene>
<evidence type="ECO:0000313" key="2">
    <source>
        <dbReference type="EMBL" id="EXX53586.1"/>
    </source>
</evidence>
<keyword evidence="1" id="KW-0472">Membrane</keyword>
<dbReference type="EMBL" id="JEMT01028839">
    <property type="protein sequence ID" value="EXX53586.1"/>
    <property type="molecule type" value="Genomic_DNA"/>
</dbReference>
<dbReference type="OMA" id="IMIVELQ"/>
<evidence type="ECO:0000256" key="1">
    <source>
        <dbReference type="SAM" id="Phobius"/>
    </source>
</evidence>
<keyword evidence="1" id="KW-0812">Transmembrane</keyword>
<accession>A0A015K2F6</accession>
<evidence type="ECO:0000313" key="3">
    <source>
        <dbReference type="Proteomes" id="UP000022910"/>
    </source>
</evidence>
<protein>
    <submittedName>
        <fullName evidence="2">Uncharacterized protein</fullName>
    </submittedName>
</protein>
<name>A0A015K2F6_RHIIW</name>
<feature type="transmembrane region" description="Helical" evidence="1">
    <location>
        <begin position="48"/>
        <end position="69"/>
    </location>
</feature>
<dbReference type="HOGENOM" id="CLU_1408986_0_0_1"/>
<dbReference type="AlphaFoldDB" id="A0A015K2F6"/>
<comment type="caution">
    <text evidence="2">The sequence shown here is derived from an EMBL/GenBank/DDBJ whole genome shotgun (WGS) entry which is preliminary data.</text>
</comment>
<proteinExistence type="predicted"/>
<feature type="transmembrane region" description="Helical" evidence="1">
    <location>
        <begin position="12"/>
        <end position="36"/>
    </location>
</feature>
<feature type="transmembrane region" description="Helical" evidence="1">
    <location>
        <begin position="81"/>
        <end position="102"/>
    </location>
</feature>
<dbReference type="STRING" id="1432141.A0A015K2F6"/>
<sequence length="196" mass="22193">MWCDNCCLLFPLRAGAMALGVIMALYQIGAGIFLFQLGEFFFTLFKEAAIYGGYAMGQGALALLAVIALSSRSYVFSRFIFLLYPVIIVLGAVRAGVMVWSLNKYSDRIIWSCNNGGVSWVQAHEEYNGFKPPPALYDSPKLPNQFCTAGVKQISNVFALFLVVDFVLMLYFYFLIWRFNVRLQHYPVQKNDLVYP</sequence>
<feature type="transmembrane region" description="Helical" evidence="1">
    <location>
        <begin position="157"/>
        <end position="176"/>
    </location>
</feature>
<reference evidence="2 3" key="1">
    <citation type="submission" date="2014-02" db="EMBL/GenBank/DDBJ databases">
        <title>Single nucleus genome sequencing reveals high similarity among nuclei of an endomycorrhizal fungus.</title>
        <authorList>
            <person name="Lin K."/>
            <person name="Geurts R."/>
            <person name="Zhang Z."/>
            <person name="Limpens E."/>
            <person name="Saunders D.G."/>
            <person name="Mu D."/>
            <person name="Pang E."/>
            <person name="Cao H."/>
            <person name="Cha H."/>
            <person name="Lin T."/>
            <person name="Zhou Q."/>
            <person name="Shang Y."/>
            <person name="Li Y."/>
            <person name="Ivanov S."/>
            <person name="Sharma T."/>
            <person name="Velzen R.V."/>
            <person name="Ruijter N.D."/>
            <person name="Aanen D.K."/>
            <person name="Win J."/>
            <person name="Kamoun S."/>
            <person name="Bisseling T."/>
            <person name="Huang S."/>
        </authorList>
    </citation>
    <scope>NUCLEOTIDE SEQUENCE [LARGE SCALE GENOMIC DNA]</scope>
    <source>
        <strain evidence="3">DAOM197198w</strain>
    </source>
</reference>
<organism evidence="2 3">
    <name type="scientific">Rhizophagus irregularis (strain DAOM 197198w)</name>
    <name type="common">Glomus intraradices</name>
    <dbReference type="NCBI Taxonomy" id="1432141"/>
    <lineage>
        <taxon>Eukaryota</taxon>
        <taxon>Fungi</taxon>
        <taxon>Fungi incertae sedis</taxon>
        <taxon>Mucoromycota</taxon>
        <taxon>Glomeromycotina</taxon>
        <taxon>Glomeromycetes</taxon>
        <taxon>Glomerales</taxon>
        <taxon>Glomeraceae</taxon>
        <taxon>Rhizophagus</taxon>
    </lineage>
</organism>
<keyword evidence="3" id="KW-1185">Reference proteome</keyword>
<dbReference type="Proteomes" id="UP000022910">
    <property type="component" value="Unassembled WGS sequence"/>
</dbReference>
<keyword evidence="1" id="KW-1133">Transmembrane helix</keyword>